<keyword evidence="3" id="KW-1185">Reference proteome</keyword>
<proteinExistence type="predicted"/>
<dbReference type="AlphaFoldDB" id="A0A834PEM6"/>
<dbReference type="Proteomes" id="UP000600918">
    <property type="component" value="Unassembled WGS sequence"/>
</dbReference>
<reference evidence="2" key="1">
    <citation type="journal article" date="2020" name="G3 (Bethesda)">
        <title>High-Quality Assemblies for Three Invasive Social Wasps from the &lt;i&gt;Vespula&lt;/i&gt; Genus.</title>
        <authorList>
            <person name="Harrop T.W.R."/>
            <person name="Guhlin J."/>
            <person name="McLaughlin G.M."/>
            <person name="Permina E."/>
            <person name="Stockwell P."/>
            <person name="Gilligan J."/>
            <person name="Le Lec M.F."/>
            <person name="Gruber M.A.M."/>
            <person name="Quinn O."/>
            <person name="Lovegrove M."/>
            <person name="Duncan E.J."/>
            <person name="Remnant E.J."/>
            <person name="Van Eeckhoven J."/>
            <person name="Graham B."/>
            <person name="Knapp R.A."/>
            <person name="Langford K.W."/>
            <person name="Kronenberg Z."/>
            <person name="Press M.O."/>
            <person name="Eacker S.M."/>
            <person name="Wilson-Rankin E.E."/>
            <person name="Purcell J."/>
            <person name="Lester P.J."/>
            <person name="Dearden P.K."/>
        </authorList>
    </citation>
    <scope>NUCLEOTIDE SEQUENCE</scope>
    <source>
        <strain evidence="2">Volc-1</strain>
    </source>
</reference>
<feature type="compositionally biased region" description="Gly residues" evidence="1">
    <location>
        <begin position="17"/>
        <end position="27"/>
    </location>
</feature>
<sequence>MEEKEEEEEEVEEVEEVGGGGGGGGGERNVEGKGRWRASASLQLNEASEALESKRPDYMGYRIQLDTIGKDKLGSDRIGSNWIKLDQKLLN</sequence>
<organism evidence="2 3">
    <name type="scientific">Vespula pensylvanica</name>
    <name type="common">Western yellow jacket</name>
    <name type="synonym">Wasp</name>
    <dbReference type="NCBI Taxonomy" id="30213"/>
    <lineage>
        <taxon>Eukaryota</taxon>
        <taxon>Metazoa</taxon>
        <taxon>Ecdysozoa</taxon>
        <taxon>Arthropoda</taxon>
        <taxon>Hexapoda</taxon>
        <taxon>Insecta</taxon>
        <taxon>Pterygota</taxon>
        <taxon>Neoptera</taxon>
        <taxon>Endopterygota</taxon>
        <taxon>Hymenoptera</taxon>
        <taxon>Apocrita</taxon>
        <taxon>Aculeata</taxon>
        <taxon>Vespoidea</taxon>
        <taxon>Vespidae</taxon>
        <taxon>Vespinae</taxon>
        <taxon>Vespula</taxon>
    </lineage>
</organism>
<dbReference type="EMBL" id="JACSDY010000001">
    <property type="protein sequence ID" value="KAF7438250.1"/>
    <property type="molecule type" value="Genomic_DNA"/>
</dbReference>
<comment type="caution">
    <text evidence="2">The sequence shown here is derived from an EMBL/GenBank/DDBJ whole genome shotgun (WGS) entry which is preliminary data.</text>
</comment>
<protein>
    <submittedName>
        <fullName evidence="2">Uncharacterized protein</fullName>
    </submittedName>
</protein>
<evidence type="ECO:0000313" key="3">
    <source>
        <dbReference type="Proteomes" id="UP000600918"/>
    </source>
</evidence>
<name>A0A834PEM6_VESPE</name>
<evidence type="ECO:0000256" key="1">
    <source>
        <dbReference type="SAM" id="MobiDB-lite"/>
    </source>
</evidence>
<accession>A0A834PEM6</accession>
<feature type="compositionally biased region" description="Acidic residues" evidence="1">
    <location>
        <begin position="1"/>
        <end position="16"/>
    </location>
</feature>
<evidence type="ECO:0000313" key="2">
    <source>
        <dbReference type="EMBL" id="KAF7438250.1"/>
    </source>
</evidence>
<gene>
    <name evidence="2" type="ORF">H0235_000641</name>
</gene>
<feature type="region of interest" description="Disordered" evidence="1">
    <location>
        <begin position="1"/>
        <end position="34"/>
    </location>
</feature>